<protein>
    <recommendedName>
        <fullName evidence="1">PI31 proteasome regulator N-terminal domain-containing protein</fullName>
    </recommendedName>
</protein>
<dbReference type="Proteomes" id="UP000308092">
    <property type="component" value="Unassembled WGS sequence"/>
</dbReference>
<sequence length="64" mass="6870">MATNTDALRPDNVLALADHALRGDETTEFSLKSPYEAIALIGHACMVAVDFRLAGLGEEHTICL</sequence>
<reference evidence="2 3" key="1">
    <citation type="submission" date="2019-03" db="EMBL/GenBank/DDBJ databases">
        <title>The genome sequence of a newly discovered highly antifungal drug resistant Aspergillus species, Aspergillus tanneri NIH 1004.</title>
        <authorList>
            <person name="Mounaud S."/>
            <person name="Singh I."/>
            <person name="Joardar V."/>
            <person name="Pakala S."/>
            <person name="Pakala S."/>
            <person name="Venepally P."/>
            <person name="Hoover J."/>
            <person name="Nierman W."/>
            <person name="Chung J."/>
            <person name="Losada L."/>
        </authorList>
    </citation>
    <scope>NUCLEOTIDE SEQUENCE [LARGE SCALE GENOMIC DNA]</scope>
    <source>
        <strain evidence="2 3">NIH1004</strain>
    </source>
</reference>
<dbReference type="Pfam" id="PF11566">
    <property type="entry name" value="PI31_Prot_N"/>
    <property type="match status" value="1"/>
</dbReference>
<dbReference type="STRING" id="1220188.A0A4S3JR41"/>
<dbReference type="Gene3D" id="3.40.1000.30">
    <property type="match status" value="1"/>
</dbReference>
<dbReference type="EMBL" id="SOSA01000078">
    <property type="protein sequence ID" value="THC97358.1"/>
    <property type="molecule type" value="Genomic_DNA"/>
</dbReference>
<evidence type="ECO:0000313" key="3">
    <source>
        <dbReference type="Proteomes" id="UP000308092"/>
    </source>
</evidence>
<comment type="caution">
    <text evidence="2">The sequence shown here is derived from an EMBL/GenBank/DDBJ whole genome shotgun (WGS) entry which is preliminary data.</text>
</comment>
<keyword evidence="3" id="KW-1185">Reference proteome</keyword>
<accession>A0A4S3JR41</accession>
<evidence type="ECO:0000259" key="1">
    <source>
        <dbReference type="Pfam" id="PF11566"/>
    </source>
</evidence>
<feature type="domain" description="PI31 proteasome regulator N-terminal" evidence="1">
    <location>
        <begin position="30"/>
        <end position="62"/>
    </location>
</feature>
<evidence type="ECO:0000313" key="2">
    <source>
        <dbReference type="EMBL" id="THC97358.1"/>
    </source>
</evidence>
<organism evidence="2 3">
    <name type="scientific">Aspergillus tanneri</name>
    <dbReference type="NCBI Taxonomy" id="1220188"/>
    <lineage>
        <taxon>Eukaryota</taxon>
        <taxon>Fungi</taxon>
        <taxon>Dikarya</taxon>
        <taxon>Ascomycota</taxon>
        <taxon>Pezizomycotina</taxon>
        <taxon>Eurotiomycetes</taxon>
        <taxon>Eurotiomycetidae</taxon>
        <taxon>Eurotiales</taxon>
        <taxon>Aspergillaceae</taxon>
        <taxon>Aspergillus</taxon>
        <taxon>Aspergillus subgen. Circumdati</taxon>
    </lineage>
</organism>
<dbReference type="AlphaFoldDB" id="A0A4S3JR41"/>
<proteinExistence type="predicted"/>
<gene>
    <name evidence="2" type="ORF">EYZ11_003192</name>
</gene>
<dbReference type="VEuPathDB" id="FungiDB:EYZ11_003192"/>
<dbReference type="InterPro" id="IPR021625">
    <property type="entry name" value="PI31_Prot_N"/>
</dbReference>
<name>A0A4S3JR41_9EURO</name>